<keyword evidence="1 2" id="KW-0193">Cuticle</keyword>
<feature type="chain" id="PRO_5042854852" evidence="4">
    <location>
        <begin position="17"/>
        <end position="114"/>
    </location>
</feature>
<dbReference type="Pfam" id="PF00379">
    <property type="entry name" value="Chitin_bind_4"/>
    <property type="match status" value="1"/>
</dbReference>
<evidence type="ECO:0000256" key="4">
    <source>
        <dbReference type="SAM" id="SignalP"/>
    </source>
</evidence>
<dbReference type="InterPro" id="IPR000618">
    <property type="entry name" value="Insect_cuticle"/>
</dbReference>
<comment type="caution">
    <text evidence="5">The sequence shown here is derived from an EMBL/GenBank/DDBJ whole genome shotgun (WGS) entry which is preliminary data.</text>
</comment>
<evidence type="ECO:0000313" key="5">
    <source>
        <dbReference type="EMBL" id="KAK7063096.1"/>
    </source>
</evidence>
<dbReference type="GO" id="GO:0042302">
    <property type="term" value="F:structural constituent of cuticle"/>
    <property type="evidence" value="ECO:0007669"/>
    <property type="project" value="UniProtKB-UniRule"/>
</dbReference>
<sequence>MKVLAIVLLVASVAYGLPQGYDYQPPQPPPPPPQQSYLAPEPSNRVVDVVMEGMPYDFTWGVEDDESGNAFSHVENSDGQTTQGEYRVLLPDGRTQVVTFYDNGDGFNADVKYE</sequence>
<dbReference type="PROSITE" id="PS51155">
    <property type="entry name" value="CHIT_BIND_RR_2"/>
    <property type="match status" value="1"/>
</dbReference>
<reference evidence="5 6" key="1">
    <citation type="submission" date="2023-11" db="EMBL/GenBank/DDBJ databases">
        <title>Halocaridina rubra genome assembly.</title>
        <authorList>
            <person name="Smith C."/>
        </authorList>
    </citation>
    <scope>NUCLEOTIDE SEQUENCE [LARGE SCALE GENOMIC DNA]</scope>
    <source>
        <strain evidence="5">EP-1</strain>
        <tissue evidence="5">Whole</tissue>
    </source>
</reference>
<keyword evidence="6" id="KW-1185">Reference proteome</keyword>
<dbReference type="GO" id="GO:0003899">
    <property type="term" value="F:DNA-directed RNA polymerase activity"/>
    <property type="evidence" value="ECO:0007669"/>
    <property type="project" value="UniProtKB-EC"/>
</dbReference>
<feature type="region of interest" description="Disordered" evidence="3">
    <location>
        <begin position="19"/>
        <end position="40"/>
    </location>
</feature>
<dbReference type="InterPro" id="IPR051217">
    <property type="entry name" value="Insect_Cuticle_Struc_Prot"/>
</dbReference>
<proteinExistence type="predicted"/>
<dbReference type="PANTHER" id="PTHR12236">
    <property type="entry name" value="STRUCTURAL CONTITUENT OF CUTICLE"/>
    <property type="match status" value="1"/>
</dbReference>
<dbReference type="Proteomes" id="UP001381693">
    <property type="component" value="Unassembled WGS sequence"/>
</dbReference>
<keyword evidence="5" id="KW-0808">Transferase</keyword>
<keyword evidence="5" id="KW-0548">Nucleotidyltransferase</keyword>
<dbReference type="AlphaFoldDB" id="A0AAN8WRE8"/>
<organism evidence="5 6">
    <name type="scientific">Halocaridina rubra</name>
    <name type="common">Hawaiian red shrimp</name>
    <dbReference type="NCBI Taxonomy" id="373956"/>
    <lineage>
        <taxon>Eukaryota</taxon>
        <taxon>Metazoa</taxon>
        <taxon>Ecdysozoa</taxon>
        <taxon>Arthropoda</taxon>
        <taxon>Crustacea</taxon>
        <taxon>Multicrustacea</taxon>
        <taxon>Malacostraca</taxon>
        <taxon>Eumalacostraca</taxon>
        <taxon>Eucarida</taxon>
        <taxon>Decapoda</taxon>
        <taxon>Pleocyemata</taxon>
        <taxon>Caridea</taxon>
        <taxon>Atyoidea</taxon>
        <taxon>Atyidae</taxon>
        <taxon>Halocaridina</taxon>
    </lineage>
</organism>
<evidence type="ECO:0000256" key="1">
    <source>
        <dbReference type="ARBA" id="ARBA00022460"/>
    </source>
</evidence>
<name>A0AAN8WRE8_HALRR</name>
<protein>
    <submittedName>
        <fullName evidence="5">Structural constituent of cuticle</fullName>
        <ecNumber evidence="5">2.7.7.6</ecNumber>
    </submittedName>
</protein>
<feature type="signal peptide" evidence="4">
    <location>
        <begin position="1"/>
        <end position="16"/>
    </location>
</feature>
<evidence type="ECO:0000313" key="6">
    <source>
        <dbReference type="Proteomes" id="UP001381693"/>
    </source>
</evidence>
<keyword evidence="4" id="KW-0732">Signal</keyword>
<gene>
    <name evidence="5" type="primary">CPR23_3</name>
    <name evidence="5" type="ORF">SK128_013035</name>
</gene>
<dbReference type="GO" id="GO:0005615">
    <property type="term" value="C:extracellular space"/>
    <property type="evidence" value="ECO:0007669"/>
    <property type="project" value="TreeGrafter"/>
</dbReference>
<accession>A0AAN8WRE8</accession>
<evidence type="ECO:0000256" key="2">
    <source>
        <dbReference type="PROSITE-ProRule" id="PRU00497"/>
    </source>
</evidence>
<dbReference type="PANTHER" id="PTHR12236:SF79">
    <property type="entry name" value="CUTICULAR PROTEIN 50CB-RELATED"/>
    <property type="match status" value="1"/>
</dbReference>
<evidence type="ECO:0000256" key="3">
    <source>
        <dbReference type="SAM" id="MobiDB-lite"/>
    </source>
</evidence>
<dbReference type="EMBL" id="JAXCGZ010020947">
    <property type="protein sequence ID" value="KAK7063096.1"/>
    <property type="molecule type" value="Genomic_DNA"/>
</dbReference>
<feature type="compositionally biased region" description="Pro residues" evidence="3">
    <location>
        <begin position="25"/>
        <end position="34"/>
    </location>
</feature>
<dbReference type="EC" id="2.7.7.6" evidence="5"/>
<dbReference type="GO" id="GO:0031012">
    <property type="term" value="C:extracellular matrix"/>
    <property type="evidence" value="ECO:0007669"/>
    <property type="project" value="TreeGrafter"/>
</dbReference>